<protein>
    <recommendedName>
        <fullName evidence="4">Cyanovirin-N domain-containing protein</fullName>
    </recommendedName>
</protein>
<dbReference type="AlphaFoldDB" id="A0A137P8A1"/>
<accession>A0A137P8A1</accession>
<dbReference type="Proteomes" id="UP000070444">
    <property type="component" value="Unassembled WGS sequence"/>
</dbReference>
<keyword evidence="3" id="KW-1185">Reference proteome</keyword>
<gene>
    <name evidence="2" type="ORF">CONCODRAFT_70021</name>
</gene>
<reference evidence="2 3" key="1">
    <citation type="journal article" date="2015" name="Genome Biol. Evol.">
        <title>Phylogenomic analyses indicate that early fungi evolved digesting cell walls of algal ancestors of land plants.</title>
        <authorList>
            <person name="Chang Y."/>
            <person name="Wang S."/>
            <person name="Sekimoto S."/>
            <person name="Aerts A.L."/>
            <person name="Choi C."/>
            <person name="Clum A."/>
            <person name="LaButti K.M."/>
            <person name="Lindquist E.A."/>
            <person name="Yee Ngan C."/>
            <person name="Ohm R.A."/>
            <person name="Salamov A.A."/>
            <person name="Grigoriev I.V."/>
            <person name="Spatafora J.W."/>
            <person name="Berbee M.L."/>
        </authorList>
    </citation>
    <scope>NUCLEOTIDE SEQUENCE [LARGE SCALE GENOMIC DNA]</scope>
    <source>
        <strain evidence="2 3">NRRL 28638</strain>
    </source>
</reference>
<feature type="chain" id="PRO_5007294625" description="Cyanovirin-N domain-containing protein" evidence="1">
    <location>
        <begin position="18"/>
        <end position="139"/>
    </location>
</feature>
<proteinExistence type="predicted"/>
<evidence type="ECO:0000313" key="2">
    <source>
        <dbReference type="EMBL" id="KXN71174.1"/>
    </source>
</evidence>
<evidence type="ECO:0000313" key="3">
    <source>
        <dbReference type="Proteomes" id="UP000070444"/>
    </source>
</evidence>
<name>A0A137P8A1_CONC2</name>
<evidence type="ECO:0000256" key="1">
    <source>
        <dbReference type="SAM" id="SignalP"/>
    </source>
</evidence>
<dbReference type="EMBL" id="KQ964481">
    <property type="protein sequence ID" value="KXN71174.1"/>
    <property type="molecule type" value="Genomic_DNA"/>
</dbReference>
<keyword evidence="1" id="KW-0732">Signal</keyword>
<organism evidence="2 3">
    <name type="scientific">Conidiobolus coronatus (strain ATCC 28846 / CBS 209.66 / NRRL 28638)</name>
    <name type="common">Delacroixia coronata</name>
    <dbReference type="NCBI Taxonomy" id="796925"/>
    <lineage>
        <taxon>Eukaryota</taxon>
        <taxon>Fungi</taxon>
        <taxon>Fungi incertae sedis</taxon>
        <taxon>Zoopagomycota</taxon>
        <taxon>Entomophthoromycotina</taxon>
        <taxon>Entomophthoromycetes</taxon>
        <taxon>Entomophthorales</taxon>
        <taxon>Ancylistaceae</taxon>
        <taxon>Conidiobolus</taxon>
    </lineage>
</organism>
<evidence type="ECO:0008006" key="4">
    <source>
        <dbReference type="Google" id="ProtNLM"/>
    </source>
</evidence>
<sequence>MNFTALLTLVATVYCSGKNIRIFAVKEGNGIAPSSFACDATISNRNTGEKLDLHCSGYGYGSQSCNTESKDSSFGNYDARIMECNSNGWSMYAKIAVWDRVGQYMAIKEFRDSANQECWGDKVKYCQYTFLVDEYWGEA</sequence>
<feature type="signal peptide" evidence="1">
    <location>
        <begin position="1"/>
        <end position="17"/>
    </location>
</feature>